<dbReference type="SUPFAM" id="SSF100950">
    <property type="entry name" value="NagB/RpiA/CoA transferase-like"/>
    <property type="match status" value="1"/>
</dbReference>
<organism evidence="9 10">
    <name type="scientific">Zestosphaera tikiterensis</name>
    <dbReference type="NCBI Taxonomy" id="1973259"/>
    <lineage>
        <taxon>Archaea</taxon>
        <taxon>Thermoproteota</taxon>
        <taxon>Thermoprotei</taxon>
        <taxon>Desulfurococcales</taxon>
        <taxon>Desulfurococcaceae</taxon>
        <taxon>Zestosphaera</taxon>
    </lineage>
</organism>
<dbReference type="InterPro" id="IPR000649">
    <property type="entry name" value="IF-2B-related"/>
</dbReference>
<comment type="similarity">
    <text evidence="8">Belongs to the eIF-2B alpha/beta/delta subunits family.</text>
</comment>
<dbReference type="PANTHER" id="PTHR45859:SF1">
    <property type="entry name" value="TRANSLATION INITIATION FACTOR EIF-2B SUBUNIT BETA"/>
    <property type="match status" value="1"/>
</dbReference>
<protein>
    <recommendedName>
        <fullName evidence="5">Translation initiation factor eIF2B subunit beta</fullName>
    </recommendedName>
    <alternativeName>
        <fullName evidence="6">eIF2B GDP-GTP exchange factor subunit beta</fullName>
    </alternativeName>
</protein>
<dbReference type="Proteomes" id="UP000244093">
    <property type="component" value="Unassembled WGS sequence"/>
</dbReference>
<evidence type="ECO:0000313" key="9">
    <source>
        <dbReference type="EMBL" id="PUA33314.1"/>
    </source>
</evidence>
<keyword evidence="2" id="KW-0963">Cytoplasm</keyword>
<comment type="subcellular location">
    <subcellularLocation>
        <location evidence="1">Cytoplasm</location>
        <location evidence="1">Cytosol</location>
    </subcellularLocation>
</comment>
<evidence type="ECO:0000256" key="2">
    <source>
        <dbReference type="ARBA" id="ARBA00022490"/>
    </source>
</evidence>
<comment type="subunit">
    <text evidence="7">Component of the translation initiation factor 2B (eIF2B) complex which is a heterodecamer of two sets of five different subunits: alpha, beta, gamma, delta and epsilon. Subunits alpha, beta and delta comprise a regulatory subcomplex and subunits epsilon and gamma comprise a catalytic subcomplex. Within the complex, the hexameric regulatory complex resides at the center, with the two heterodimeric catalytic subcomplexes bound on opposite sides.</text>
</comment>
<evidence type="ECO:0000256" key="1">
    <source>
        <dbReference type="ARBA" id="ARBA00004514"/>
    </source>
</evidence>
<dbReference type="InterPro" id="IPR037171">
    <property type="entry name" value="NagB/RpiA_transferase-like"/>
</dbReference>
<evidence type="ECO:0000256" key="4">
    <source>
        <dbReference type="ARBA" id="ARBA00022917"/>
    </source>
</evidence>
<dbReference type="Gene3D" id="1.20.120.420">
    <property type="entry name" value="translation initiation factor eif-2b, domain 1"/>
    <property type="match status" value="1"/>
</dbReference>
<keyword evidence="3" id="KW-0396">Initiation factor</keyword>
<dbReference type="InterPro" id="IPR042529">
    <property type="entry name" value="IF_2B-like_C"/>
</dbReference>
<dbReference type="GO" id="GO:0005829">
    <property type="term" value="C:cytosol"/>
    <property type="evidence" value="ECO:0007669"/>
    <property type="project" value="UniProtKB-SubCell"/>
</dbReference>
<evidence type="ECO:0000256" key="7">
    <source>
        <dbReference type="ARBA" id="ARBA00046432"/>
    </source>
</evidence>
<accession>A0A2R7Y702</accession>
<dbReference type="Pfam" id="PF01008">
    <property type="entry name" value="IF-2B"/>
    <property type="match status" value="1"/>
</dbReference>
<evidence type="ECO:0000256" key="5">
    <source>
        <dbReference type="ARBA" id="ARBA00044122"/>
    </source>
</evidence>
<dbReference type="InterPro" id="IPR027363">
    <property type="entry name" value="M1Pi_N"/>
</dbReference>
<dbReference type="PANTHER" id="PTHR45859">
    <property type="entry name" value="TRANSLATION INITIATION FACTOR EIF-2B SUBUNIT BETA"/>
    <property type="match status" value="1"/>
</dbReference>
<dbReference type="Gene3D" id="3.40.50.10470">
    <property type="entry name" value="Translation initiation factor eif-2b, domain 2"/>
    <property type="match status" value="1"/>
</dbReference>
<keyword evidence="4" id="KW-0648">Protein biosynthesis</keyword>
<proteinExistence type="inferred from homology"/>
<evidence type="ECO:0000256" key="3">
    <source>
        <dbReference type="ARBA" id="ARBA00022540"/>
    </source>
</evidence>
<reference evidence="9 10" key="1">
    <citation type="journal article" date="2018" name="Syst. Appl. Microbiol.">
        <title>A new symbiotic nanoarchaeote (Candidatus Nanoclepta minutus) and its host (Zestosphaera tikiterensis gen. nov., sp. nov.) from a New Zealand hot spring.</title>
        <authorList>
            <person name="St John E."/>
            <person name="Liu Y."/>
            <person name="Podar M."/>
            <person name="Stott M.B."/>
            <person name="Meneghin J."/>
            <person name="Chen Z."/>
            <person name="Lagutin K."/>
            <person name="Mitchell K."/>
            <person name="Reysenbach A.L."/>
        </authorList>
    </citation>
    <scope>NUCLEOTIDE SEQUENCE [LARGE SCALE GENOMIC DNA]</scope>
    <source>
        <strain evidence="9">NZ3</strain>
    </source>
</reference>
<evidence type="ECO:0000313" key="10">
    <source>
        <dbReference type="Proteomes" id="UP000244093"/>
    </source>
</evidence>
<evidence type="ECO:0000256" key="6">
    <source>
        <dbReference type="ARBA" id="ARBA00044228"/>
    </source>
</evidence>
<gene>
    <name evidence="9" type="ORF">B7O98_02470</name>
</gene>
<name>A0A2R7Y702_9CREN</name>
<dbReference type="AlphaFoldDB" id="A0A2R7Y702"/>
<sequence length="328" mass="36032">MPCEVMYEKADEISLSLRKGAILGSTEAAIKILKLISEASRECKHEFPSFLIKSIPQFISARPTSQVMLNLTRMFLERFLDRSREKGLDEALIETPAIVERLINEINEVREVVAEVGSRRIEDGDVILTHSFSSTILQMFKKALSRGTKFEVYVTESRPVGEGKVMASSVGKLGIKTTLVVDSSVRYVMKNIDKVFVGADAIAANGAVVNKVGTSAIALAAKEARTRVFVVAGLYKFGVETVFGELIESIVLNDPELILPKEAMPQLAGKVLIKAPLFDVTPPEYIDAIITEKGLIAPQAIMLLIKEIYGWPPKVKSIEALLNEVLRG</sequence>
<dbReference type="EMBL" id="NBVN01000002">
    <property type="protein sequence ID" value="PUA33314.1"/>
    <property type="molecule type" value="Genomic_DNA"/>
</dbReference>
<dbReference type="InterPro" id="IPR051855">
    <property type="entry name" value="eIF2B_beta_subunit"/>
</dbReference>
<evidence type="ECO:0000256" key="8">
    <source>
        <dbReference type="RuleBase" id="RU003814"/>
    </source>
</evidence>
<comment type="caution">
    <text evidence="9">The sequence shown here is derived from an EMBL/GenBank/DDBJ whole genome shotgun (WGS) entry which is preliminary data.</text>
</comment>
<dbReference type="GO" id="GO:0005085">
    <property type="term" value="F:guanyl-nucleotide exchange factor activity"/>
    <property type="evidence" value="ECO:0007669"/>
    <property type="project" value="TreeGrafter"/>
</dbReference>
<dbReference type="GO" id="GO:0003743">
    <property type="term" value="F:translation initiation factor activity"/>
    <property type="evidence" value="ECO:0007669"/>
    <property type="project" value="UniProtKB-KW"/>
</dbReference>